<dbReference type="OrthoDB" id="2548233at2759"/>
<dbReference type="Gene3D" id="3.30.559.30">
    <property type="entry name" value="Nonribosomal peptide synthetase, condensation domain"/>
    <property type="match status" value="1"/>
</dbReference>
<accession>A0A8T8WP27</accession>
<protein>
    <submittedName>
        <fullName evidence="1">Uncharacterized protein</fullName>
    </submittedName>
</protein>
<dbReference type="RefSeq" id="XP_025523489.1">
    <property type="nucleotide sequence ID" value="XM_025673944.1"/>
</dbReference>
<keyword evidence="2" id="KW-1185">Reference proteome</keyword>
<evidence type="ECO:0000313" key="2">
    <source>
        <dbReference type="Proteomes" id="UP000249497"/>
    </source>
</evidence>
<proteinExistence type="predicted"/>
<dbReference type="EMBL" id="KZ824840">
    <property type="protein sequence ID" value="RAH77595.1"/>
    <property type="molecule type" value="Genomic_DNA"/>
</dbReference>
<dbReference type="Proteomes" id="UP000249497">
    <property type="component" value="Unassembled WGS sequence"/>
</dbReference>
<dbReference type="AlphaFoldDB" id="A0A8T8WP27"/>
<dbReference type="PANTHER" id="PTHR42034:SF1">
    <property type="entry name" value="CONDENSATION DOMAIN-CONTAINING PROTEIN"/>
    <property type="match status" value="1"/>
</dbReference>
<reference evidence="1 2" key="1">
    <citation type="submission" date="2018-02" db="EMBL/GenBank/DDBJ databases">
        <title>The genomes of Aspergillus section Nigri reveals drivers in fungal speciation.</title>
        <authorList>
            <consortium name="DOE Joint Genome Institute"/>
            <person name="Vesth T.C."/>
            <person name="Nybo J."/>
            <person name="Theobald S."/>
            <person name="Brandl J."/>
            <person name="Frisvad J.C."/>
            <person name="Nielsen K.F."/>
            <person name="Lyhne E.K."/>
            <person name="Kogle M.E."/>
            <person name="Kuo A."/>
            <person name="Riley R."/>
            <person name="Clum A."/>
            <person name="Nolan M."/>
            <person name="Lipzen A."/>
            <person name="Salamov A."/>
            <person name="Henrissat B."/>
            <person name="Wiebenga A."/>
            <person name="De vries R.P."/>
            <person name="Grigoriev I.V."/>
            <person name="Mortensen U.H."/>
            <person name="Andersen M.R."/>
            <person name="Baker S.E."/>
        </authorList>
    </citation>
    <scope>NUCLEOTIDE SEQUENCE [LARGE SCALE GENOMIC DNA]</scope>
    <source>
        <strain evidence="1 2">CBS 114.51</strain>
    </source>
</reference>
<name>A0A8T8WP27_ASPJA</name>
<dbReference type="PANTHER" id="PTHR42034">
    <property type="entry name" value="CHROMOSOME 7, WHOLE GENOME SHOTGUN SEQUENCE-RELATED"/>
    <property type="match status" value="1"/>
</dbReference>
<gene>
    <name evidence="1" type="ORF">BO86DRAFT_403595</name>
</gene>
<dbReference type="GeneID" id="37177636"/>
<sequence>MSWTQVSSTRYERPFDTIETFYRAIAAAGAPLNKEHYLITCTARLQAPLPPASAVEQALSTPRNVFRFLPAYVEPDPLEGASHPELSSMGRVNDTLTAEEVRGRVRTVRVTTWWVAVEVINRLLLTNVWTWEERMVLSVNWNEAFYAPELVEGLLGAWREELVRGLLAG</sequence>
<organism evidence="1 2">
    <name type="scientific">Aspergillus japonicus CBS 114.51</name>
    <dbReference type="NCBI Taxonomy" id="1448312"/>
    <lineage>
        <taxon>Eukaryota</taxon>
        <taxon>Fungi</taxon>
        <taxon>Dikarya</taxon>
        <taxon>Ascomycota</taxon>
        <taxon>Pezizomycotina</taxon>
        <taxon>Eurotiomycetes</taxon>
        <taxon>Eurotiomycetidae</taxon>
        <taxon>Eurotiales</taxon>
        <taxon>Aspergillaceae</taxon>
        <taxon>Aspergillus</taxon>
        <taxon>Aspergillus subgen. Circumdati</taxon>
    </lineage>
</organism>
<evidence type="ECO:0000313" key="1">
    <source>
        <dbReference type="EMBL" id="RAH77595.1"/>
    </source>
</evidence>